<feature type="compositionally biased region" description="Basic and acidic residues" evidence="1">
    <location>
        <begin position="94"/>
        <end position="106"/>
    </location>
</feature>
<feature type="region of interest" description="Disordered" evidence="1">
    <location>
        <begin position="1"/>
        <end position="190"/>
    </location>
</feature>
<gene>
    <name evidence="2" type="ORF">SAMN05192589_1069</name>
</gene>
<name>A0A1G6U9C2_9BURK</name>
<evidence type="ECO:0000256" key="1">
    <source>
        <dbReference type="SAM" id="MobiDB-lite"/>
    </source>
</evidence>
<feature type="compositionally biased region" description="Low complexity" evidence="1">
    <location>
        <begin position="82"/>
        <end position="93"/>
    </location>
</feature>
<feature type="compositionally biased region" description="Polar residues" evidence="1">
    <location>
        <begin position="46"/>
        <end position="66"/>
    </location>
</feature>
<proteinExistence type="predicted"/>
<dbReference type="EMBL" id="FMZC01000006">
    <property type="protein sequence ID" value="SDD37187.1"/>
    <property type="molecule type" value="Genomic_DNA"/>
</dbReference>
<protein>
    <submittedName>
        <fullName evidence="2">Uncharacterized protein</fullName>
    </submittedName>
</protein>
<evidence type="ECO:0000313" key="2">
    <source>
        <dbReference type="EMBL" id="SDD37187.1"/>
    </source>
</evidence>
<organism evidence="2 3">
    <name type="scientific">Paracidovorax valerianellae</name>
    <dbReference type="NCBI Taxonomy" id="187868"/>
    <lineage>
        <taxon>Bacteria</taxon>
        <taxon>Pseudomonadati</taxon>
        <taxon>Pseudomonadota</taxon>
        <taxon>Betaproteobacteria</taxon>
        <taxon>Burkholderiales</taxon>
        <taxon>Comamonadaceae</taxon>
        <taxon>Paracidovorax</taxon>
    </lineage>
</organism>
<dbReference type="RefSeq" id="WP_139160376.1">
    <property type="nucleotide sequence ID" value="NZ_FMZC01000006.1"/>
</dbReference>
<dbReference type="AlphaFoldDB" id="A0A1G6U9C2"/>
<feature type="compositionally biased region" description="Polar residues" evidence="1">
    <location>
        <begin position="1"/>
        <end position="12"/>
    </location>
</feature>
<evidence type="ECO:0000313" key="3">
    <source>
        <dbReference type="Proteomes" id="UP000198781"/>
    </source>
</evidence>
<reference evidence="2 3" key="1">
    <citation type="submission" date="2016-10" db="EMBL/GenBank/DDBJ databases">
        <authorList>
            <person name="de Groot N.N."/>
        </authorList>
    </citation>
    <scope>NUCLEOTIDE SEQUENCE [LARGE SCALE GENOMIC DNA]</scope>
    <source>
        <strain evidence="2 3">DSM 16619</strain>
    </source>
</reference>
<accession>A0A1G6U9C2</accession>
<feature type="region of interest" description="Disordered" evidence="1">
    <location>
        <begin position="218"/>
        <end position="253"/>
    </location>
</feature>
<sequence length="319" mass="34187">MTTSVNNLSSNKLGGIPLKTDTGPVKEPALKRSDSQKSLSGPDGLQGNSQSKQQLDGSLRPRSNINDLRKNALIKQHKQEQTAEAAAARNNSTRSRDGKVSAEEKTSFLNALNGSPLFNKMKETNSGNEDAIITTAPPSGEQLPTEGKEVPPNGPPTPPPPPPLPFKPGKTSQEVIKSDVDAPPLSDSDSDAELELDIDAHINIAPADHGIQEQIEVYMDGPPPSESGSDNERDLDVDVHIHGGPGGNHGVHEELQADEKTQRLIRMQEQQEANSNALTELNVRIQEQAAIRDVITKMAEANRKTIEAAAKAMVDAAPK</sequence>
<feature type="compositionally biased region" description="Basic and acidic residues" evidence="1">
    <location>
        <begin position="230"/>
        <end position="241"/>
    </location>
</feature>
<dbReference type="Proteomes" id="UP000198781">
    <property type="component" value="Unassembled WGS sequence"/>
</dbReference>
<keyword evidence="3" id="KW-1185">Reference proteome</keyword>
<feature type="compositionally biased region" description="Pro residues" evidence="1">
    <location>
        <begin position="152"/>
        <end position="166"/>
    </location>
</feature>